<evidence type="ECO:0000256" key="9">
    <source>
        <dbReference type="ARBA" id="ARBA00024209"/>
    </source>
</evidence>
<dbReference type="PROSITE" id="PS50089">
    <property type="entry name" value="ZF_RING_2"/>
    <property type="match status" value="1"/>
</dbReference>
<dbReference type="SUPFAM" id="SSF57850">
    <property type="entry name" value="RING/U-box"/>
    <property type="match status" value="1"/>
</dbReference>
<name>A0A3L6F4P3_MAIZE</name>
<comment type="caution">
    <text evidence="13">The sequence shown here is derived from an EMBL/GenBank/DDBJ whole genome shotgun (WGS) entry which is preliminary data.</text>
</comment>
<evidence type="ECO:0000256" key="2">
    <source>
        <dbReference type="ARBA" id="ARBA00022679"/>
    </source>
</evidence>
<evidence type="ECO:0000256" key="1">
    <source>
        <dbReference type="ARBA" id="ARBA00004167"/>
    </source>
</evidence>
<keyword evidence="5 10" id="KW-0863">Zinc-finger</keyword>
<evidence type="ECO:0000256" key="10">
    <source>
        <dbReference type="PROSITE-ProRule" id="PRU00175"/>
    </source>
</evidence>
<keyword evidence="2" id="KW-0808">Transferase</keyword>
<evidence type="ECO:0000256" key="8">
    <source>
        <dbReference type="ARBA" id="ARBA00023136"/>
    </source>
</evidence>
<evidence type="ECO:0000256" key="4">
    <source>
        <dbReference type="ARBA" id="ARBA00022723"/>
    </source>
</evidence>
<dbReference type="ExpressionAtlas" id="A0A3L6F4P3">
    <property type="expression patterns" value="baseline and differential"/>
</dbReference>
<proteinExistence type="inferred from homology"/>
<dbReference type="InterPro" id="IPR013083">
    <property type="entry name" value="Znf_RING/FYVE/PHD"/>
</dbReference>
<dbReference type="InterPro" id="IPR052788">
    <property type="entry name" value="RING-type_E3_ligase_ATL"/>
</dbReference>
<evidence type="ECO:0000256" key="7">
    <source>
        <dbReference type="ARBA" id="ARBA00022989"/>
    </source>
</evidence>
<keyword evidence="8 11" id="KW-0472">Membrane</keyword>
<sequence length="207" mass="21023">MRTPASLLHSHSAIADTPSPAALLLPAHVEEQQAISVDSDTVVILSSLLCALICVAGLALVARCACRRGGGASVSVSATTSGGRSSAQAPSGLEKAAIEALPTVSVSSSLKQASRRDAADKEECAICLAAFVEGDQLRVLPRCAHGFHAACVDTWLAAHASCPSCRATIVSVVSPLCRRCGAACCDQQEETPMAAPEPAAAGRGLHA</sequence>
<dbReference type="EMBL" id="NCVQ01000005">
    <property type="protein sequence ID" value="PWZ27281.1"/>
    <property type="molecule type" value="Genomic_DNA"/>
</dbReference>
<feature type="domain" description="RING-type" evidence="12">
    <location>
        <begin position="124"/>
        <end position="166"/>
    </location>
</feature>
<dbReference type="GO" id="GO:0008270">
    <property type="term" value="F:zinc ion binding"/>
    <property type="evidence" value="ECO:0007669"/>
    <property type="project" value="UniProtKB-KW"/>
</dbReference>
<dbReference type="PANTHER" id="PTHR45798">
    <property type="entry name" value="RING-H2 FINGER PROTEIN ATL61-RELATED-RELATED"/>
    <property type="match status" value="1"/>
</dbReference>
<dbReference type="Pfam" id="PF13639">
    <property type="entry name" value="zf-RING_2"/>
    <property type="match status" value="1"/>
</dbReference>
<organism evidence="13 14">
    <name type="scientific">Zea mays</name>
    <name type="common">Maize</name>
    <dbReference type="NCBI Taxonomy" id="4577"/>
    <lineage>
        <taxon>Eukaryota</taxon>
        <taxon>Viridiplantae</taxon>
        <taxon>Streptophyta</taxon>
        <taxon>Embryophyta</taxon>
        <taxon>Tracheophyta</taxon>
        <taxon>Spermatophyta</taxon>
        <taxon>Magnoliopsida</taxon>
        <taxon>Liliopsida</taxon>
        <taxon>Poales</taxon>
        <taxon>Poaceae</taxon>
        <taxon>PACMAD clade</taxon>
        <taxon>Panicoideae</taxon>
        <taxon>Andropogonodae</taxon>
        <taxon>Andropogoneae</taxon>
        <taxon>Tripsacinae</taxon>
        <taxon>Zea</taxon>
    </lineage>
</organism>
<dbReference type="PANTHER" id="PTHR45798:SF28">
    <property type="entry name" value="OS02G0832150 PROTEIN"/>
    <property type="match status" value="1"/>
</dbReference>
<dbReference type="Proteomes" id="UP000251960">
    <property type="component" value="Chromosome 4"/>
</dbReference>
<dbReference type="SMART" id="SM00184">
    <property type="entry name" value="RING"/>
    <property type="match status" value="1"/>
</dbReference>
<feature type="transmembrane region" description="Helical" evidence="11">
    <location>
        <begin position="42"/>
        <end position="62"/>
    </location>
</feature>
<dbReference type="GO" id="GO:0004842">
    <property type="term" value="F:ubiquitin-protein transferase activity"/>
    <property type="evidence" value="ECO:0007669"/>
    <property type="project" value="UniProtKB-ARBA"/>
</dbReference>
<keyword evidence="4" id="KW-0479">Metal-binding</keyword>
<evidence type="ECO:0000256" key="11">
    <source>
        <dbReference type="SAM" id="Phobius"/>
    </source>
</evidence>
<keyword evidence="3 11" id="KW-0812">Transmembrane</keyword>
<reference evidence="13 14" key="1">
    <citation type="journal article" date="2018" name="Nat. Genet.">
        <title>Extensive intraspecific gene order and gene structural variations between Mo17 and other maize genomes.</title>
        <authorList>
            <person name="Sun S."/>
            <person name="Zhou Y."/>
            <person name="Chen J."/>
            <person name="Shi J."/>
            <person name="Zhao H."/>
            <person name="Zhao H."/>
            <person name="Song W."/>
            <person name="Zhang M."/>
            <person name="Cui Y."/>
            <person name="Dong X."/>
            <person name="Liu H."/>
            <person name="Ma X."/>
            <person name="Jiao Y."/>
            <person name="Wang B."/>
            <person name="Wei X."/>
            <person name="Stein J.C."/>
            <person name="Glaubitz J.C."/>
            <person name="Lu F."/>
            <person name="Yu G."/>
            <person name="Liang C."/>
            <person name="Fengler K."/>
            <person name="Li B."/>
            <person name="Rafalski A."/>
            <person name="Schnable P.S."/>
            <person name="Ware D.H."/>
            <person name="Buckler E.S."/>
            <person name="Lai J."/>
        </authorList>
    </citation>
    <scope>NUCLEOTIDE SEQUENCE [LARGE SCALE GENOMIC DNA]</scope>
    <source>
        <strain evidence="14">cv. Missouri 17</strain>
        <tissue evidence="13">Seedling</tissue>
    </source>
</reference>
<keyword evidence="6" id="KW-0862">Zinc</keyword>
<evidence type="ECO:0000256" key="5">
    <source>
        <dbReference type="ARBA" id="ARBA00022771"/>
    </source>
</evidence>
<dbReference type="SMR" id="A0A3L6F4P3"/>
<gene>
    <name evidence="13" type="primary">ATL80_5</name>
    <name evidence="13" type="ORF">Zm00014a_025997</name>
</gene>
<dbReference type="OMA" id="RGECAIC"/>
<dbReference type="KEGG" id="zma:103654086"/>
<dbReference type="InterPro" id="IPR001841">
    <property type="entry name" value="Znf_RING"/>
</dbReference>
<dbReference type="AlphaFoldDB" id="A0A3L6F4P3"/>
<accession>A0A3L6F4P3</accession>
<dbReference type="FunFam" id="3.30.40.10:FF:000632">
    <property type="entry name" value="RING-H2 finger protein ATL73"/>
    <property type="match status" value="1"/>
</dbReference>
<evidence type="ECO:0000259" key="12">
    <source>
        <dbReference type="PROSITE" id="PS50089"/>
    </source>
</evidence>
<dbReference type="GO" id="GO:0016020">
    <property type="term" value="C:membrane"/>
    <property type="evidence" value="ECO:0007669"/>
    <property type="project" value="UniProtKB-SubCell"/>
</dbReference>
<evidence type="ECO:0000256" key="3">
    <source>
        <dbReference type="ARBA" id="ARBA00022692"/>
    </source>
</evidence>
<dbReference type="OrthoDB" id="8062037at2759"/>
<evidence type="ECO:0000313" key="13">
    <source>
        <dbReference type="EMBL" id="PWZ27281.1"/>
    </source>
</evidence>
<comment type="subcellular location">
    <subcellularLocation>
        <location evidence="1">Membrane</location>
        <topology evidence="1">Single-pass membrane protein</topology>
    </subcellularLocation>
</comment>
<dbReference type="Gene3D" id="3.30.40.10">
    <property type="entry name" value="Zinc/RING finger domain, C3HC4 (zinc finger)"/>
    <property type="match status" value="1"/>
</dbReference>
<keyword evidence="7 11" id="KW-1133">Transmembrane helix</keyword>
<evidence type="ECO:0000313" key="14">
    <source>
        <dbReference type="Proteomes" id="UP000251960"/>
    </source>
</evidence>
<comment type="similarity">
    <text evidence="9">Belongs to the RING-type zinc finger family. ATL subfamily.</text>
</comment>
<protein>
    <submittedName>
        <fullName evidence="13">RING-H2 finger protein ATL80</fullName>
    </submittedName>
</protein>
<evidence type="ECO:0000256" key="6">
    <source>
        <dbReference type="ARBA" id="ARBA00022833"/>
    </source>
</evidence>